<dbReference type="Gene3D" id="1.20.1070.10">
    <property type="entry name" value="Rhodopsin 7-helix transmembrane proteins"/>
    <property type="match status" value="1"/>
</dbReference>
<feature type="compositionally biased region" description="Polar residues" evidence="13">
    <location>
        <begin position="1"/>
        <end position="14"/>
    </location>
</feature>
<feature type="transmembrane region" description="Helical" evidence="14">
    <location>
        <begin position="48"/>
        <end position="73"/>
    </location>
</feature>
<dbReference type="InterPro" id="IPR027430">
    <property type="entry name" value="Retinal_BS"/>
</dbReference>
<evidence type="ECO:0000256" key="11">
    <source>
        <dbReference type="ARBA" id="ARBA00023224"/>
    </source>
</evidence>
<sequence length="507" mass="56883">MVTWSKSRSLGQGHTSDKMENTSWNLDPLTGTTPLPAGPPPMPPFLDYGLAFFLFIAFIFGIAGNGITIWIFVRTKSLRTAPNMLIVNLAFSDLSMVLTNFPLMFASTIRGRWLFGDLVCEIYGFLGGLFGFMSIITMTAIALDRHAILFNRHYVICHSMEAMRTVTKRKAVYKILLVWIYSMIWALLPFFGFGAYVLEGYGVNCTFEYLDLSLKNRLYVGVIFMFGFLIPLGVIIACYAHIAYTLRQHRLQLMRVQNDLRSPGNDKAQASAIRKVKADNVEWQIAKVGIMLTVLFCASWMPYASIAFIGEYIDSALVTPMGQVIPVLFAKSSASWNPLVYAISHQRFKEALRDRFFVYCCGEAESRRQHRSTTRSMSSDNRNTDSRATSVRSVISEVDKRDRTGTVMSTVSTKTDEIEMDSGALHHKPAKSSLKGGRERANKNTTNNDQEPVSEQRRRSLPDTSTVDSGNVNLVMKSRDGAKIQGQYVAYDNPAASLSDRDELTKL</sequence>
<evidence type="ECO:0000256" key="4">
    <source>
        <dbReference type="ARBA" id="ARBA00022692"/>
    </source>
</evidence>
<organism evidence="16 17">
    <name type="scientific">Patiria miniata</name>
    <name type="common">Bat star</name>
    <name type="synonym">Asterina miniata</name>
    <dbReference type="NCBI Taxonomy" id="46514"/>
    <lineage>
        <taxon>Eukaryota</taxon>
        <taxon>Metazoa</taxon>
        <taxon>Echinodermata</taxon>
        <taxon>Eleutherozoa</taxon>
        <taxon>Asterozoa</taxon>
        <taxon>Asteroidea</taxon>
        <taxon>Valvatacea</taxon>
        <taxon>Valvatida</taxon>
        <taxon>Asterinidae</taxon>
        <taxon>Patiria</taxon>
    </lineage>
</organism>
<dbReference type="GO" id="GO:0007602">
    <property type="term" value="P:phototransduction"/>
    <property type="evidence" value="ECO:0007669"/>
    <property type="project" value="UniProtKB-KW"/>
</dbReference>
<comment type="similarity">
    <text evidence="12">Belongs to the G-protein coupled receptor 1 family.</text>
</comment>
<feature type="transmembrane region" description="Helical" evidence="14">
    <location>
        <begin position="285"/>
        <end position="303"/>
    </location>
</feature>
<keyword evidence="17" id="KW-1185">Reference proteome</keyword>
<accession>A0A914A9M6</accession>
<evidence type="ECO:0000256" key="13">
    <source>
        <dbReference type="SAM" id="MobiDB-lite"/>
    </source>
</evidence>
<dbReference type="GeneID" id="119731458"/>
<dbReference type="OMA" id="CYAHIAY"/>
<dbReference type="PROSITE" id="PS00237">
    <property type="entry name" value="G_PROTEIN_RECEP_F1_1"/>
    <property type="match status" value="1"/>
</dbReference>
<evidence type="ECO:0000256" key="6">
    <source>
        <dbReference type="ARBA" id="ARBA00022989"/>
    </source>
</evidence>
<dbReference type="RefSeq" id="XP_038060555.1">
    <property type="nucleotide sequence ID" value="XM_038204627.1"/>
</dbReference>
<evidence type="ECO:0000259" key="15">
    <source>
        <dbReference type="PROSITE" id="PS50262"/>
    </source>
</evidence>
<evidence type="ECO:0000256" key="2">
    <source>
        <dbReference type="ARBA" id="ARBA00022543"/>
    </source>
</evidence>
<dbReference type="AlphaFoldDB" id="A0A914A9M6"/>
<feature type="compositionally biased region" description="Polar residues" evidence="13">
    <location>
        <begin position="374"/>
        <end position="393"/>
    </location>
</feature>
<name>A0A914A9M6_PATMI</name>
<dbReference type="EnsemblMetazoa" id="XM_038204627.1">
    <property type="protein sequence ID" value="XP_038060555.1"/>
    <property type="gene ID" value="LOC119731458"/>
</dbReference>
<evidence type="ECO:0000256" key="14">
    <source>
        <dbReference type="SAM" id="Phobius"/>
    </source>
</evidence>
<evidence type="ECO:0000256" key="1">
    <source>
        <dbReference type="ARBA" id="ARBA00004141"/>
    </source>
</evidence>
<dbReference type="Proteomes" id="UP000887568">
    <property type="component" value="Unplaced"/>
</dbReference>
<feature type="compositionally biased region" description="Polar residues" evidence="13">
    <location>
        <begin position="462"/>
        <end position="471"/>
    </location>
</feature>
<dbReference type="PROSITE" id="PS00238">
    <property type="entry name" value="OPSIN"/>
    <property type="match status" value="1"/>
</dbReference>
<evidence type="ECO:0000256" key="5">
    <source>
        <dbReference type="ARBA" id="ARBA00022925"/>
    </source>
</evidence>
<keyword evidence="6 14" id="KW-1133">Transmembrane helix</keyword>
<protein>
    <recommendedName>
        <fullName evidence="15">G-protein coupled receptors family 1 profile domain-containing protein</fullName>
    </recommendedName>
</protein>
<dbReference type="PROSITE" id="PS50262">
    <property type="entry name" value="G_PROTEIN_RECEP_F1_2"/>
    <property type="match status" value="1"/>
</dbReference>
<keyword evidence="9 14" id="KW-0472">Membrane</keyword>
<keyword evidence="10 12" id="KW-0675">Receptor</keyword>
<feature type="region of interest" description="Disordered" evidence="13">
    <location>
        <begin position="368"/>
        <end position="471"/>
    </location>
</feature>
<evidence type="ECO:0000256" key="7">
    <source>
        <dbReference type="ARBA" id="ARBA00022991"/>
    </source>
</evidence>
<evidence type="ECO:0000256" key="9">
    <source>
        <dbReference type="ARBA" id="ARBA00023136"/>
    </source>
</evidence>
<keyword evidence="4 12" id="KW-0812">Transmembrane</keyword>
<dbReference type="PRINTS" id="PR00237">
    <property type="entry name" value="GPCRRHODOPSN"/>
</dbReference>
<keyword evidence="5" id="KW-0681">Retinal protein</keyword>
<evidence type="ECO:0000256" key="10">
    <source>
        <dbReference type="ARBA" id="ARBA00023170"/>
    </source>
</evidence>
<feature type="domain" description="G-protein coupled receptors family 1 profile" evidence="15">
    <location>
        <begin position="64"/>
        <end position="341"/>
    </location>
</feature>
<evidence type="ECO:0000313" key="17">
    <source>
        <dbReference type="Proteomes" id="UP000887568"/>
    </source>
</evidence>
<dbReference type="InterPro" id="IPR050125">
    <property type="entry name" value="GPCR_opsins"/>
</dbReference>
<dbReference type="InterPro" id="IPR017452">
    <property type="entry name" value="GPCR_Rhodpsn_7TM"/>
</dbReference>
<dbReference type="SMART" id="SM01381">
    <property type="entry name" value="7TM_GPCR_Srsx"/>
    <property type="match status" value="1"/>
</dbReference>
<feature type="transmembrane region" description="Helical" evidence="14">
    <location>
        <begin position="85"/>
        <end position="110"/>
    </location>
</feature>
<proteinExistence type="inferred from homology"/>
<keyword evidence="3" id="KW-0716">Sensory transduction</keyword>
<dbReference type="SUPFAM" id="SSF81321">
    <property type="entry name" value="Family A G protein-coupled receptor-like"/>
    <property type="match status" value="1"/>
</dbReference>
<keyword evidence="2" id="KW-0600">Photoreceptor protein</keyword>
<dbReference type="CTD" id="94233"/>
<dbReference type="GO" id="GO:0009881">
    <property type="term" value="F:photoreceptor activity"/>
    <property type="evidence" value="ECO:0007669"/>
    <property type="project" value="UniProtKB-KW"/>
</dbReference>
<feature type="region of interest" description="Disordered" evidence="13">
    <location>
        <begin position="1"/>
        <end position="23"/>
    </location>
</feature>
<feature type="transmembrane region" description="Helical" evidence="14">
    <location>
        <begin position="122"/>
        <end position="143"/>
    </location>
</feature>
<keyword evidence="7" id="KW-0157">Chromophore</keyword>
<dbReference type="InterPro" id="IPR000276">
    <property type="entry name" value="GPCR_Rhodpsn"/>
</dbReference>
<dbReference type="PANTHER" id="PTHR24240">
    <property type="entry name" value="OPSIN"/>
    <property type="match status" value="1"/>
</dbReference>
<evidence type="ECO:0000313" key="16">
    <source>
        <dbReference type="EnsemblMetazoa" id="XP_038060555.1"/>
    </source>
</evidence>
<dbReference type="GO" id="GO:0016020">
    <property type="term" value="C:membrane"/>
    <property type="evidence" value="ECO:0007669"/>
    <property type="project" value="UniProtKB-SubCell"/>
</dbReference>
<evidence type="ECO:0000256" key="3">
    <source>
        <dbReference type="ARBA" id="ARBA00022606"/>
    </source>
</evidence>
<keyword evidence="11 12" id="KW-0807">Transducer</keyword>
<comment type="subcellular location">
    <subcellularLocation>
        <location evidence="1">Membrane</location>
        <topology evidence="1">Multi-pass membrane protein</topology>
    </subcellularLocation>
</comment>
<evidence type="ECO:0000256" key="12">
    <source>
        <dbReference type="RuleBase" id="RU000688"/>
    </source>
</evidence>
<evidence type="ECO:0000256" key="8">
    <source>
        <dbReference type="ARBA" id="ARBA00023040"/>
    </source>
</evidence>
<dbReference type="OrthoDB" id="9996086at2759"/>
<feature type="compositionally biased region" description="Polar residues" evidence="13">
    <location>
        <begin position="443"/>
        <end position="453"/>
    </location>
</feature>
<dbReference type="GO" id="GO:0004930">
    <property type="term" value="F:G protein-coupled receptor activity"/>
    <property type="evidence" value="ECO:0007669"/>
    <property type="project" value="UniProtKB-KW"/>
</dbReference>
<reference evidence="16" key="1">
    <citation type="submission" date="2022-11" db="UniProtKB">
        <authorList>
            <consortium name="EnsemblMetazoa"/>
        </authorList>
    </citation>
    <scope>IDENTIFICATION</scope>
</reference>
<keyword evidence="8 12" id="KW-0297">G-protein coupled receptor</keyword>
<feature type="transmembrane region" description="Helical" evidence="14">
    <location>
        <begin position="218"/>
        <end position="246"/>
    </location>
</feature>
<dbReference type="Pfam" id="PF00001">
    <property type="entry name" value="7tm_1"/>
    <property type="match status" value="1"/>
</dbReference>
<feature type="transmembrane region" description="Helical" evidence="14">
    <location>
        <begin position="171"/>
        <end position="198"/>
    </location>
</feature>